<evidence type="ECO:0000256" key="2">
    <source>
        <dbReference type="ARBA" id="ARBA00022679"/>
    </source>
</evidence>
<dbReference type="GO" id="GO:0004707">
    <property type="term" value="F:MAP kinase activity"/>
    <property type="evidence" value="ECO:0007669"/>
    <property type="project" value="UniProtKB-EC"/>
</dbReference>
<dbReference type="InterPro" id="IPR003527">
    <property type="entry name" value="MAP_kinase_CS"/>
</dbReference>
<comment type="caution">
    <text evidence="11">The sequence shown here is derived from an EMBL/GenBank/DDBJ whole genome shotgun (WGS) entry which is preliminary data.</text>
</comment>
<protein>
    <recommendedName>
        <fullName evidence="7">Mitogen-activated protein kinase</fullName>
        <ecNumber evidence="7">2.7.11.24</ecNumber>
    </recommendedName>
</protein>
<evidence type="ECO:0000256" key="8">
    <source>
        <dbReference type="SAM" id="MobiDB-lite"/>
    </source>
</evidence>
<dbReference type="InterPro" id="IPR050117">
    <property type="entry name" value="MAPK"/>
</dbReference>
<comment type="activity regulation">
    <text evidence="7">Activated by threonine and tyrosine phosphorylation.</text>
</comment>
<keyword evidence="2 7" id="KW-0808">Transferase</keyword>
<evidence type="ECO:0000256" key="5">
    <source>
        <dbReference type="ARBA" id="ARBA00022840"/>
    </source>
</evidence>
<evidence type="ECO:0000256" key="3">
    <source>
        <dbReference type="ARBA" id="ARBA00022741"/>
    </source>
</evidence>
<gene>
    <name evidence="11" type="ORF">Poli38472_011717</name>
</gene>
<dbReference type="CDD" id="cd00821">
    <property type="entry name" value="PH"/>
    <property type="match status" value="1"/>
</dbReference>
<name>A0A8K1C7Z9_PYTOL</name>
<keyword evidence="5 6" id="KW-0067">ATP-binding</keyword>
<dbReference type="SUPFAM" id="SSF56112">
    <property type="entry name" value="Protein kinase-like (PK-like)"/>
    <property type="match status" value="1"/>
</dbReference>
<evidence type="ECO:0000256" key="7">
    <source>
        <dbReference type="RuleBase" id="RU361165"/>
    </source>
</evidence>
<dbReference type="Gene3D" id="3.30.200.20">
    <property type="entry name" value="Phosphorylase Kinase, domain 1"/>
    <property type="match status" value="1"/>
</dbReference>
<dbReference type="Proteomes" id="UP000794436">
    <property type="component" value="Unassembled WGS sequence"/>
</dbReference>
<dbReference type="InterPro" id="IPR000719">
    <property type="entry name" value="Prot_kinase_dom"/>
</dbReference>
<dbReference type="SMART" id="SM00233">
    <property type="entry name" value="PH"/>
    <property type="match status" value="1"/>
</dbReference>
<keyword evidence="1 7" id="KW-0723">Serine/threonine-protein kinase</keyword>
<evidence type="ECO:0000313" key="11">
    <source>
        <dbReference type="EMBL" id="TMW58129.1"/>
    </source>
</evidence>
<dbReference type="FunFam" id="3.30.200.20:FF:000046">
    <property type="entry name" value="Mitogen-activated protein kinase"/>
    <property type="match status" value="1"/>
</dbReference>
<feature type="compositionally biased region" description="Low complexity" evidence="8">
    <location>
        <begin position="967"/>
        <end position="995"/>
    </location>
</feature>
<dbReference type="PROSITE" id="PS00108">
    <property type="entry name" value="PROTEIN_KINASE_ST"/>
    <property type="match status" value="1"/>
</dbReference>
<feature type="region of interest" description="Disordered" evidence="8">
    <location>
        <begin position="219"/>
        <end position="302"/>
    </location>
</feature>
<evidence type="ECO:0000256" key="4">
    <source>
        <dbReference type="ARBA" id="ARBA00022777"/>
    </source>
</evidence>
<comment type="cofactor">
    <cofactor evidence="7">
        <name>Mg(2+)</name>
        <dbReference type="ChEBI" id="CHEBI:18420"/>
    </cofactor>
</comment>
<comment type="catalytic activity">
    <reaction evidence="7">
        <text>L-threonyl-[protein] + ATP = O-phospho-L-threonyl-[protein] + ADP + H(+)</text>
        <dbReference type="Rhea" id="RHEA:46608"/>
        <dbReference type="Rhea" id="RHEA-COMP:11060"/>
        <dbReference type="Rhea" id="RHEA-COMP:11605"/>
        <dbReference type="ChEBI" id="CHEBI:15378"/>
        <dbReference type="ChEBI" id="CHEBI:30013"/>
        <dbReference type="ChEBI" id="CHEBI:30616"/>
        <dbReference type="ChEBI" id="CHEBI:61977"/>
        <dbReference type="ChEBI" id="CHEBI:456216"/>
        <dbReference type="EC" id="2.7.11.24"/>
    </reaction>
</comment>
<keyword evidence="7" id="KW-0460">Magnesium</keyword>
<dbReference type="EC" id="2.7.11.24" evidence="7"/>
<organism evidence="11 12">
    <name type="scientific">Pythium oligandrum</name>
    <name type="common">Mycoparasitic fungus</name>
    <dbReference type="NCBI Taxonomy" id="41045"/>
    <lineage>
        <taxon>Eukaryota</taxon>
        <taxon>Sar</taxon>
        <taxon>Stramenopiles</taxon>
        <taxon>Oomycota</taxon>
        <taxon>Peronosporomycetes</taxon>
        <taxon>Pythiales</taxon>
        <taxon>Pythiaceae</taxon>
        <taxon>Pythium</taxon>
    </lineage>
</organism>
<dbReference type="PROSITE" id="PS50003">
    <property type="entry name" value="PH_DOMAIN"/>
    <property type="match status" value="1"/>
</dbReference>
<dbReference type="Gene3D" id="1.10.510.10">
    <property type="entry name" value="Transferase(Phosphotransferase) domain 1"/>
    <property type="match status" value="1"/>
</dbReference>
<sequence length="1420" mass="157400">MTQVSRRESNLTLDRSDAPLSNAAALVLQRPLEPSLSPAQFHTLWHEAALAVRASCSFTRYQRRLATSDSFIGRRRSKSNTNEIEGTILAVAAAMDEDEQLDFQDQLVQCLGDELVVLSEQEDESGRRSLAQSELVGERVFVLYAYTSVSVESESAAIVLLRVEQLHGSEQLALAVKNTSPISETRLQAFMSRIQQRIQPGGAPPKKPRALQRDTTSVFLEDDDGSPDELPTPPTDTPQQHRQQQQQEQRDEEELDSTSTASVVSTPASETTRAKPPPSTSSSLASRTPSSRTSFVGRGRSHTVRYRSGKGIAFEGYLHKKSELLSQWRAVYCVLEGDTLAYYESREDFISNSKLIGRIQVQGVDDDPESTSNGKSHAFRVVTEGHRVHHLSSRTAFEKDQWKRAIRTAIAKASAGASIRPPIAFASQSLDPTKFYRLLGALLRQEINDFPLLFRCMHPDVIVTSNYPPIVPFWGQYRRYDGVLLFISTLLESVNVDSFELKEVMELVGNDADCIDGFTDETTVSAVQFDGPATPSPIQNASVLITGADESPLASAPPLSDASSVSTPSATWERRLVVTGKETFSLLNFGNRRVTQLFVHELWLDHKGRLVRWHMNGDAVALSVAFDGAAKGENVRLVLPGETSSISHSIPPGMFYVQIMRAQQLTPADAGGSNGKDVPGASLAGGNKKPYPVYVRCILQEGTHMERTMDGLDMVDTPAAIADELAKAKVLAGNTEKRRPSASTRLFRGLKRAAGISGERTFAAFGDSSGCVTSICKCSLVPGNTGTGGGEALSPEWCTNLRLEFPGCARGFTYFVKLEVFQSRFMLPDELLGVCKINLTPHLKLFNGSAEAKANGALPRWHNLCDQYNDCRESWAPPTVFRGRIQVAVIFAPTIKSKEALHDPKITGRRPSGGLSGVDAALATASSSRRASVEETLVQSMTNDTLREFLQRSSKSPATHELTYNGSQRSFRLSSSASSATSTTTTNVARTVSSDEAVEEGEEEDDERQLKRLGRQNHSFYARKTKFDVPKKYQQIKVVGSGTYGEVIAASDTETGATVAIKKITNAFMDLPDTKRILRELCLLRQLRHPNLIQLYDLLRPERLCYLEDIYIVTDLMETDLHRVIHSAQTLTDEHVAYFMRQMLRALHYLHSANILHRDLKPSNILVTSACDVKICDLGLARYVDYSLAKKHGSETFVQLTEYVVTRWYRAPEILLDGYRYDKPSDLWSAGCILAELLGRKPLFPGTSTTNQLQKIFNVLGTPDIVYIAKVQKEAAQKWLHRQRRRPAIPLTELYPNANLLALDLLEKLLVYDPKKRLTAAEALHHPYLREAFRSMDSNTSTDEDFAGYSAAEQAEDTFQGVIDDSHERVAESKEAMQDAVFAQICHFHPEAQDYEKLLEKHDQKFVVDPASGKLTPIAV</sequence>
<dbReference type="GO" id="GO:0005524">
    <property type="term" value="F:ATP binding"/>
    <property type="evidence" value="ECO:0007669"/>
    <property type="project" value="UniProtKB-UniRule"/>
</dbReference>
<dbReference type="SUPFAM" id="SSF50729">
    <property type="entry name" value="PH domain-like"/>
    <property type="match status" value="1"/>
</dbReference>
<evidence type="ECO:0000256" key="1">
    <source>
        <dbReference type="ARBA" id="ARBA00022527"/>
    </source>
</evidence>
<dbReference type="CDD" id="cd07834">
    <property type="entry name" value="STKc_MAPK"/>
    <property type="match status" value="1"/>
</dbReference>
<keyword evidence="12" id="KW-1185">Reference proteome</keyword>
<proteinExistence type="inferred from homology"/>
<dbReference type="PROSITE" id="PS00107">
    <property type="entry name" value="PROTEIN_KINASE_ATP"/>
    <property type="match status" value="1"/>
</dbReference>
<evidence type="ECO:0000259" key="9">
    <source>
        <dbReference type="PROSITE" id="PS50003"/>
    </source>
</evidence>
<feature type="compositionally biased region" description="Low complexity" evidence="8">
    <location>
        <begin position="237"/>
        <end position="247"/>
    </location>
</feature>
<feature type="domain" description="Protein kinase" evidence="10">
    <location>
        <begin position="1033"/>
        <end position="1329"/>
    </location>
</feature>
<dbReference type="PROSITE" id="PS01351">
    <property type="entry name" value="MAPK"/>
    <property type="match status" value="1"/>
</dbReference>
<evidence type="ECO:0000313" key="12">
    <source>
        <dbReference type="Proteomes" id="UP000794436"/>
    </source>
</evidence>
<dbReference type="InterPro" id="IPR017441">
    <property type="entry name" value="Protein_kinase_ATP_BS"/>
</dbReference>
<evidence type="ECO:0000259" key="10">
    <source>
        <dbReference type="PROSITE" id="PS50011"/>
    </source>
</evidence>
<feature type="compositionally biased region" description="Polar residues" evidence="8">
    <location>
        <begin position="952"/>
        <end position="966"/>
    </location>
</feature>
<dbReference type="FunFam" id="1.10.510.10:FF:000439">
    <property type="entry name" value="Mitogen-activated protein kinase"/>
    <property type="match status" value="1"/>
</dbReference>
<comment type="similarity">
    <text evidence="7">Belongs to the protein kinase superfamily. Ser/Thr protein kinase family. MAP kinase subfamily.</text>
</comment>
<reference evidence="11" key="1">
    <citation type="submission" date="2019-03" db="EMBL/GenBank/DDBJ databases">
        <title>Long read genome sequence of the mycoparasitic Pythium oligandrum ATCC 38472 isolated from sugarbeet rhizosphere.</title>
        <authorList>
            <person name="Gaulin E."/>
        </authorList>
    </citation>
    <scope>NUCLEOTIDE SEQUENCE</scope>
    <source>
        <strain evidence="11">ATCC 38472_TT</strain>
    </source>
</reference>
<dbReference type="InterPro" id="IPR008271">
    <property type="entry name" value="Ser/Thr_kinase_AS"/>
</dbReference>
<dbReference type="InterPro" id="IPR011993">
    <property type="entry name" value="PH-like_dom_sf"/>
</dbReference>
<dbReference type="InterPro" id="IPR001849">
    <property type="entry name" value="PH_domain"/>
</dbReference>
<keyword evidence="4 7" id="KW-0418">Kinase</keyword>
<feature type="region of interest" description="Disordered" evidence="8">
    <location>
        <begin position="952"/>
        <end position="1015"/>
    </location>
</feature>
<evidence type="ECO:0000256" key="6">
    <source>
        <dbReference type="PROSITE-ProRule" id="PRU10141"/>
    </source>
</evidence>
<accession>A0A8K1C7Z9</accession>
<feature type="binding site" evidence="6">
    <location>
        <position position="1063"/>
    </location>
    <ligand>
        <name>ATP</name>
        <dbReference type="ChEBI" id="CHEBI:30616"/>
    </ligand>
</feature>
<dbReference type="SMART" id="SM00220">
    <property type="entry name" value="S_TKc"/>
    <property type="match status" value="1"/>
</dbReference>
<feature type="domain" description="PH" evidence="9">
    <location>
        <begin position="311"/>
        <end position="411"/>
    </location>
</feature>
<dbReference type="InterPro" id="IPR011009">
    <property type="entry name" value="Kinase-like_dom_sf"/>
</dbReference>
<dbReference type="EMBL" id="SPLM01000112">
    <property type="protein sequence ID" value="TMW58129.1"/>
    <property type="molecule type" value="Genomic_DNA"/>
</dbReference>
<dbReference type="Pfam" id="PF00169">
    <property type="entry name" value="PH"/>
    <property type="match status" value="1"/>
</dbReference>
<dbReference type="Pfam" id="PF00069">
    <property type="entry name" value="Pkinase"/>
    <property type="match status" value="1"/>
</dbReference>
<dbReference type="OrthoDB" id="61479at2759"/>
<dbReference type="Gene3D" id="2.30.29.30">
    <property type="entry name" value="Pleckstrin-homology domain (PH domain)/Phosphotyrosine-binding domain (PTB)"/>
    <property type="match status" value="1"/>
</dbReference>
<feature type="compositionally biased region" description="Low complexity" evidence="8">
    <location>
        <begin position="280"/>
        <end position="294"/>
    </location>
</feature>
<feature type="compositionally biased region" description="Low complexity" evidence="8">
    <location>
        <begin position="257"/>
        <end position="271"/>
    </location>
</feature>
<keyword evidence="3 6" id="KW-0547">Nucleotide-binding</keyword>
<feature type="compositionally biased region" description="Acidic residues" evidence="8">
    <location>
        <begin position="996"/>
        <end position="1007"/>
    </location>
</feature>
<dbReference type="PROSITE" id="PS50011">
    <property type="entry name" value="PROTEIN_KINASE_DOM"/>
    <property type="match status" value="1"/>
</dbReference>
<dbReference type="PANTHER" id="PTHR24055">
    <property type="entry name" value="MITOGEN-ACTIVATED PROTEIN KINASE"/>
    <property type="match status" value="1"/>
</dbReference>